<dbReference type="STRING" id="28442.SAMN05443574_13516"/>
<reference evidence="1 2" key="1">
    <citation type="submission" date="2016-10" db="EMBL/GenBank/DDBJ databases">
        <authorList>
            <person name="de Groot N.N."/>
        </authorList>
    </citation>
    <scope>NUCLEOTIDE SEQUENCE [LARGE SCALE GENOMIC DNA]</scope>
    <source>
        <strain evidence="1 2">DSM 3756</strain>
    </source>
</reference>
<evidence type="ECO:0000313" key="2">
    <source>
        <dbReference type="Proteomes" id="UP000182573"/>
    </source>
</evidence>
<sequence length="32" mass="3814">MRPDGHLPTAETPDFEEFRFWEKAYPGKTFGR</sequence>
<dbReference type="Proteomes" id="UP000182573">
    <property type="component" value="Unassembled WGS sequence"/>
</dbReference>
<name>A0A1H3B0V9_HALVA</name>
<accession>A0A1H3B0V9</accession>
<dbReference type="AlphaFoldDB" id="A0A1H3B0V9"/>
<protein>
    <submittedName>
        <fullName evidence="1">Uncharacterized protein</fullName>
    </submittedName>
</protein>
<dbReference type="EMBL" id="FNOF01000035">
    <property type="protein sequence ID" value="SDX35543.1"/>
    <property type="molecule type" value="Genomic_DNA"/>
</dbReference>
<organism evidence="1 2">
    <name type="scientific">Haloarcula vallismortis</name>
    <name type="common">Halobacterium vallismortis</name>
    <dbReference type="NCBI Taxonomy" id="28442"/>
    <lineage>
        <taxon>Archaea</taxon>
        <taxon>Methanobacteriati</taxon>
        <taxon>Methanobacteriota</taxon>
        <taxon>Stenosarchaea group</taxon>
        <taxon>Halobacteria</taxon>
        <taxon>Halobacteriales</taxon>
        <taxon>Haloarculaceae</taxon>
        <taxon>Haloarcula</taxon>
    </lineage>
</organism>
<proteinExistence type="predicted"/>
<evidence type="ECO:0000313" key="1">
    <source>
        <dbReference type="EMBL" id="SDX35543.1"/>
    </source>
</evidence>
<gene>
    <name evidence="1" type="ORF">SAMN05443574_13516</name>
</gene>